<evidence type="ECO:0000256" key="10">
    <source>
        <dbReference type="ARBA" id="ARBA00054632"/>
    </source>
</evidence>
<keyword evidence="4 12" id="KW-0812">Transmembrane</keyword>
<comment type="similarity">
    <text evidence="2">Belongs to the major facilitator superfamily. Sodium/anion cotransporter family.</text>
</comment>
<dbReference type="Gene3D" id="1.20.1250.20">
    <property type="entry name" value="MFS general substrate transporter like domains"/>
    <property type="match status" value="2"/>
</dbReference>
<keyword evidence="3" id="KW-0813">Transport</keyword>
<gene>
    <name evidence="14" type="ORF">CEUTPL_LOCUS7845</name>
</gene>
<dbReference type="GO" id="GO:0015293">
    <property type="term" value="F:symporter activity"/>
    <property type="evidence" value="ECO:0007669"/>
    <property type="project" value="UniProtKB-KW"/>
</dbReference>
<evidence type="ECO:0000256" key="7">
    <source>
        <dbReference type="ARBA" id="ARBA00023053"/>
    </source>
</evidence>
<sequence>MGQEQKMECSKENTGPRFGKRHIQAILLFTAIAAEIMTRTSLSLSIVAMTDNSTSSNPNIPTYHWSDTNIILSSFFWGYFVLQVLAGEIAKNYGAKWFLFGAMFCNGFTTMLIPLAAELFGSKGVMACRILQGLCQGGVYPCCHTMLGRWAATNERGKMSTFVYSGISAGSIICLPITGLISESDWGWPATFYVFGSCGVIWSIVWFFFGQNSPATHPAITPEERRYIEVSLNQDKDTKNVPTPWKEMFSSIHFWAMAIPTICTGYGIIFLQTEIPTYLKQVLNQSNTSSGFLTAMTYAVGVLVTWIYGPLSDFLIERQILSRTNTRKCFEAFSCYGSAASMLILISLGQEQTGLATFMITMSAVFGAAIFFGHGVNAIDMSPRFSGIILGFANSVSCLAAMAGPLSVQFFVKDETNAKQWRLVFIIASFFYVIPATFFLIFASGERQWWDDGAEKTDLSEKEMEDRKLAKV</sequence>
<feature type="transmembrane region" description="Helical" evidence="12">
    <location>
        <begin position="187"/>
        <end position="209"/>
    </location>
</feature>
<dbReference type="PANTHER" id="PTHR11662">
    <property type="entry name" value="SOLUTE CARRIER FAMILY 17"/>
    <property type="match status" value="1"/>
</dbReference>
<evidence type="ECO:0000256" key="12">
    <source>
        <dbReference type="SAM" id="Phobius"/>
    </source>
</evidence>
<dbReference type="Pfam" id="PF07690">
    <property type="entry name" value="MFS_1"/>
    <property type="match status" value="1"/>
</dbReference>
<evidence type="ECO:0000256" key="2">
    <source>
        <dbReference type="ARBA" id="ARBA00008586"/>
    </source>
</evidence>
<dbReference type="OrthoDB" id="2985014at2759"/>
<keyword evidence="5" id="KW-0769">Symport</keyword>
<keyword evidence="15" id="KW-1185">Reference proteome</keyword>
<keyword evidence="8 12" id="KW-0472">Membrane</keyword>
<evidence type="ECO:0000256" key="8">
    <source>
        <dbReference type="ARBA" id="ARBA00023136"/>
    </source>
</evidence>
<proteinExistence type="inferred from homology"/>
<dbReference type="InterPro" id="IPR011701">
    <property type="entry name" value="MFS"/>
</dbReference>
<evidence type="ECO:0000259" key="13">
    <source>
        <dbReference type="PROSITE" id="PS50850"/>
    </source>
</evidence>
<evidence type="ECO:0000256" key="5">
    <source>
        <dbReference type="ARBA" id="ARBA00022847"/>
    </source>
</evidence>
<evidence type="ECO:0000256" key="1">
    <source>
        <dbReference type="ARBA" id="ARBA00004141"/>
    </source>
</evidence>
<dbReference type="Proteomes" id="UP001152799">
    <property type="component" value="Chromosome 4"/>
</dbReference>
<feature type="transmembrane region" description="Helical" evidence="12">
    <location>
        <begin position="70"/>
        <end position="90"/>
    </location>
</feature>
<feature type="transmembrane region" description="Helical" evidence="12">
    <location>
        <begin position="291"/>
        <end position="309"/>
    </location>
</feature>
<feature type="transmembrane region" description="Helical" evidence="12">
    <location>
        <begin position="330"/>
        <end position="349"/>
    </location>
</feature>
<dbReference type="PANTHER" id="PTHR11662:SF280">
    <property type="entry name" value="FI21844P1-RELATED"/>
    <property type="match status" value="1"/>
</dbReference>
<dbReference type="SUPFAM" id="SSF103473">
    <property type="entry name" value="MFS general substrate transporter"/>
    <property type="match status" value="1"/>
</dbReference>
<comment type="function">
    <text evidence="10">May be an inorganic phosphate cotransporter.</text>
</comment>
<evidence type="ECO:0000256" key="6">
    <source>
        <dbReference type="ARBA" id="ARBA00022989"/>
    </source>
</evidence>
<evidence type="ECO:0000256" key="4">
    <source>
        <dbReference type="ARBA" id="ARBA00022692"/>
    </source>
</evidence>
<evidence type="ECO:0000313" key="14">
    <source>
        <dbReference type="EMBL" id="CAG9767279.1"/>
    </source>
</evidence>
<feature type="domain" description="Major facilitator superfamily (MFS) profile" evidence="13">
    <location>
        <begin position="27"/>
        <end position="447"/>
    </location>
</feature>
<protein>
    <recommendedName>
        <fullName evidence="11">Putative inorganic phosphate cotransporter</fullName>
    </recommendedName>
</protein>
<keyword evidence="9" id="KW-0406">Ion transport</keyword>
<keyword evidence="9" id="KW-0739">Sodium transport</keyword>
<evidence type="ECO:0000256" key="11">
    <source>
        <dbReference type="ARBA" id="ARBA00068450"/>
    </source>
</evidence>
<name>A0A9N9MNE8_9CUCU</name>
<dbReference type="FunFam" id="1.20.1250.20:FF:000144">
    <property type="entry name" value="Picot, isoform B"/>
    <property type="match status" value="1"/>
</dbReference>
<dbReference type="InterPro" id="IPR050382">
    <property type="entry name" value="MFS_Na/Anion_cotransporter"/>
</dbReference>
<feature type="transmembrane region" description="Helical" evidence="12">
    <location>
        <begin position="355"/>
        <end position="376"/>
    </location>
</feature>
<dbReference type="GO" id="GO:0006814">
    <property type="term" value="P:sodium ion transport"/>
    <property type="evidence" value="ECO:0007669"/>
    <property type="project" value="UniProtKB-KW"/>
</dbReference>
<dbReference type="InterPro" id="IPR036259">
    <property type="entry name" value="MFS_trans_sf"/>
</dbReference>
<keyword evidence="6 12" id="KW-1133">Transmembrane helix</keyword>
<evidence type="ECO:0000256" key="3">
    <source>
        <dbReference type="ARBA" id="ARBA00022448"/>
    </source>
</evidence>
<dbReference type="AlphaFoldDB" id="A0A9N9MNE8"/>
<dbReference type="GO" id="GO:0006820">
    <property type="term" value="P:monoatomic anion transport"/>
    <property type="evidence" value="ECO:0007669"/>
    <property type="project" value="TreeGrafter"/>
</dbReference>
<keyword evidence="7" id="KW-0915">Sodium</keyword>
<feature type="transmembrane region" description="Helical" evidence="12">
    <location>
        <begin position="423"/>
        <end position="443"/>
    </location>
</feature>
<evidence type="ECO:0000313" key="15">
    <source>
        <dbReference type="Proteomes" id="UP001152799"/>
    </source>
</evidence>
<feature type="transmembrane region" description="Helical" evidence="12">
    <location>
        <begin position="26"/>
        <end position="50"/>
    </location>
</feature>
<feature type="transmembrane region" description="Helical" evidence="12">
    <location>
        <begin position="97"/>
        <end position="117"/>
    </location>
</feature>
<dbReference type="PROSITE" id="PS50850">
    <property type="entry name" value="MFS"/>
    <property type="match status" value="1"/>
</dbReference>
<dbReference type="InterPro" id="IPR020846">
    <property type="entry name" value="MFS_dom"/>
</dbReference>
<dbReference type="EMBL" id="OU892280">
    <property type="protein sequence ID" value="CAG9767279.1"/>
    <property type="molecule type" value="Genomic_DNA"/>
</dbReference>
<organism evidence="14 15">
    <name type="scientific">Ceutorhynchus assimilis</name>
    <name type="common">cabbage seed weevil</name>
    <dbReference type="NCBI Taxonomy" id="467358"/>
    <lineage>
        <taxon>Eukaryota</taxon>
        <taxon>Metazoa</taxon>
        <taxon>Ecdysozoa</taxon>
        <taxon>Arthropoda</taxon>
        <taxon>Hexapoda</taxon>
        <taxon>Insecta</taxon>
        <taxon>Pterygota</taxon>
        <taxon>Neoptera</taxon>
        <taxon>Endopterygota</taxon>
        <taxon>Coleoptera</taxon>
        <taxon>Polyphaga</taxon>
        <taxon>Cucujiformia</taxon>
        <taxon>Curculionidae</taxon>
        <taxon>Ceutorhynchinae</taxon>
        <taxon>Ceutorhynchus</taxon>
    </lineage>
</organism>
<dbReference type="GO" id="GO:0016020">
    <property type="term" value="C:membrane"/>
    <property type="evidence" value="ECO:0007669"/>
    <property type="project" value="UniProtKB-SubCell"/>
</dbReference>
<reference evidence="14" key="1">
    <citation type="submission" date="2022-01" db="EMBL/GenBank/DDBJ databases">
        <authorList>
            <person name="King R."/>
        </authorList>
    </citation>
    <scope>NUCLEOTIDE SEQUENCE</scope>
</reference>
<comment type="subcellular location">
    <subcellularLocation>
        <location evidence="1">Membrane</location>
        <topology evidence="1">Multi-pass membrane protein</topology>
    </subcellularLocation>
</comment>
<dbReference type="FunFam" id="1.20.1250.20:FF:000003">
    <property type="entry name" value="Solute carrier family 17 member 3"/>
    <property type="match status" value="1"/>
</dbReference>
<feature type="transmembrane region" description="Helical" evidence="12">
    <location>
        <begin position="162"/>
        <end position="181"/>
    </location>
</feature>
<feature type="transmembrane region" description="Helical" evidence="12">
    <location>
        <begin position="252"/>
        <end position="271"/>
    </location>
</feature>
<accession>A0A9N9MNE8</accession>
<feature type="transmembrane region" description="Helical" evidence="12">
    <location>
        <begin position="388"/>
        <end position="411"/>
    </location>
</feature>
<feature type="transmembrane region" description="Helical" evidence="12">
    <location>
        <begin position="129"/>
        <end position="150"/>
    </location>
</feature>
<evidence type="ECO:0000256" key="9">
    <source>
        <dbReference type="ARBA" id="ARBA00023201"/>
    </source>
</evidence>